<evidence type="ECO:0000313" key="9">
    <source>
        <dbReference type="Proteomes" id="UP000534294"/>
    </source>
</evidence>
<dbReference type="PANTHER" id="PTHR20858">
    <property type="entry name" value="PHOSPHOMETHYLPYRIMIDINE KINASE"/>
    <property type="match status" value="1"/>
</dbReference>
<dbReference type="EMBL" id="JACHIF010000002">
    <property type="protein sequence ID" value="MBB5037369.1"/>
    <property type="molecule type" value="Genomic_DNA"/>
</dbReference>
<dbReference type="AlphaFoldDB" id="A0A7W8DP77"/>
<dbReference type="GO" id="GO:0008902">
    <property type="term" value="F:hydroxymethylpyrimidine kinase activity"/>
    <property type="evidence" value="ECO:0007669"/>
    <property type="project" value="UniProtKB-EC"/>
</dbReference>
<dbReference type="Pfam" id="PF08543">
    <property type="entry name" value="Phos_pyr_kin"/>
    <property type="match status" value="1"/>
</dbReference>
<keyword evidence="3 8" id="KW-0808">Transferase</keyword>
<keyword evidence="5 8" id="KW-0418">Kinase</keyword>
<comment type="caution">
    <text evidence="8">The sequence shown here is derived from an EMBL/GenBank/DDBJ whole genome shotgun (WGS) entry which is preliminary data.</text>
</comment>
<dbReference type="EC" id="2.7.1.49" evidence="2"/>
<evidence type="ECO:0000256" key="4">
    <source>
        <dbReference type="ARBA" id="ARBA00022741"/>
    </source>
</evidence>
<comment type="pathway">
    <text evidence="1">Cofactor biosynthesis; thiamine diphosphate biosynthesis.</text>
</comment>
<keyword evidence="4" id="KW-0547">Nucleotide-binding</keyword>
<evidence type="ECO:0000256" key="5">
    <source>
        <dbReference type="ARBA" id="ARBA00022777"/>
    </source>
</evidence>
<gene>
    <name evidence="8" type="ORF">HNQ64_001611</name>
</gene>
<evidence type="ECO:0000256" key="6">
    <source>
        <dbReference type="ARBA" id="ARBA00022840"/>
    </source>
</evidence>
<dbReference type="InterPro" id="IPR013749">
    <property type="entry name" value="PM/HMP-P_kinase-1"/>
</dbReference>
<dbReference type="RefSeq" id="WP_184207187.1">
    <property type="nucleotide sequence ID" value="NZ_JACHIF010000002.1"/>
</dbReference>
<protein>
    <recommendedName>
        <fullName evidence="2">hydroxymethylpyrimidine kinase</fullName>
        <ecNumber evidence="2">2.7.1.49</ecNumber>
    </recommendedName>
</protein>
<evidence type="ECO:0000256" key="1">
    <source>
        <dbReference type="ARBA" id="ARBA00004948"/>
    </source>
</evidence>
<sequence>MSPLPILTIAGSDSSCGAGVQADLKAISALGGYALNALTSVVSETPGRVSRVQLLDAAMVADQIRVLFEGFPIAAAKTGMLGGRAQVEAVVKTWHESAPAGTPLVVDPVMVATGGGKLLEDDAIEAVCSQLLPLATVITPNMDEAGVLWGRPVKTRDEMVACAMDLAAKFGTAVLLKGGHLTGAAADVLCVKGELTWHEAARTPGVQTHGTGCTYSASIATGLGQGLPLQEAVARAKHYVSAAIAEFFSWEGKVGTVHALNHLKNAAL</sequence>
<dbReference type="InterPro" id="IPR004399">
    <property type="entry name" value="HMP/HMP-P_kinase_dom"/>
</dbReference>
<dbReference type="PANTHER" id="PTHR20858:SF17">
    <property type="entry name" value="HYDROXYMETHYLPYRIMIDINE_PHOSPHOMETHYLPYRIMIDINE KINASE THI20-RELATED"/>
    <property type="match status" value="1"/>
</dbReference>
<dbReference type="InterPro" id="IPR029056">
    <property type="entry name" value="Ribokinase-like"/>
</dbReference>
<keyword evidence="6" id="KW-0067">ATP-binding</keyword>
<dbReference type="Proteomes" id="UP000534294">
    <property type="component" value="Unassembled WGS sequence"/>
</dbReference>
<feature type="domain" description="Pyridoxamine kinase/Phosphomethylpyrimidine kinase" evidence="7">
    <location>
        <begin position="13"/>
        <end position="257"/>
    </location>
</feature>
<evidence type="ECO:0000256" key="3">
    <source>
        <dbReference type="ARBA" id="ARBA00022679"/>
    </source>
</evidence>
<evidence type="ECO:0000313" key="8">
    <source>
        <dbReference type="EMBL" id="MBB5037369.1"/>
    </source>
</evidence>
<organism evidence="8 9">
    <name type="scientific">Prosthecobacter dejongeii</name>
    <dbReference type="NCBI Taxonomy" id="48465"/>
    <lineage>
        <taxon>Bacteria</taxon>
        <taxon>Pseudomonadati</taxon>
        <taxon>Verrucomicrobiota</taxon>
        <taxon>Verrucomicrobiia</taxon>
        <taxon>Verrucomicrobiales</taxon>
        <taxon>Verrucomicrobiaceae</taxon>
        <taxon>Prosthecobacter</taxon>
    </lineage>
</organism>
<dbReference type="SUPFAM" id="SSF53613">
    <property type="entry name" value="Ribokinase-like"/>
    <property type="match status" value="1"/>
</dbReference>
<proteinExistence type="predicted"/>
<dbReference type="GO" id="GO:0009228">
    <property type="term" value="P:thiamine biosynthetic process"/>
    <property type="evidence" value="ECO:0007669"/>
    <property type="project" value="InterPro"/>
</dbReference>
<dbReference type="CDD" id="cd01169">
    <property type="entry name" value="HMPP_kinase"/>
    <property type="match status" value="1"/>
</dbReference>
<evidence type="ECO:0000256" key="2">
    <source>
        <dbReference type="ARBA" id="ARBA00012135"/>
    </source>
</evidence>
<accession>A0A7W8DP77</accession>
<dbReference type="FunFam" id="3.40.1190.20:FF:000003">
    <property type="entry name" value="Phosphomethylpyrimidine kinase ThiD"/>
    <property type="match status" value="1"/>
</dbReference>
<dbReference type="GO" id="GO:0008972">
    <property type="term" value="F:phosphomethylpyrimidine kinase activity"/>
    <property type="evidence" value="ECO:0007669"/>
    <property type="project" value="InterPro"/>
</dbReference>
<keyword evidence="9" id="KW-1185">Reference proteome</keyword>
<dbReference type="Gene3D" id="3.40.1190.20">
    <property type="match status" value="1"/>
</dbReference>
<evidence type="ECO:0000259" key="7">
    <source>
        <dbReference type="Pfam" id="PF08543"/>
    </source>
</evidence>
<dbReference type="GO" id="GO:0005524">
    <property type="term" value="F:ATP binding"/>
    <property type="evidence" value="ECO:0007669"/>
    <property type="project" value="UniProtKB-KW"/>
</dbReference>
<name>A0A7W8DP77_9BACT</name>
<reference evidence="8 9" key="1">
    <citation type="submission" date="2020-08" db="EMBL/GenBank/DDBJ databases">
        <title>Genomic Encyclopedia of Type Strains, Phase IV (KMG-IV): sequencing the most valuable type-strain genomes for metagenomic binning, comparative biology and taxonomic classification.</title>
        <authorList>
            <person name="Goeker M."/>
        </authorList>
    </citation>
    <scope>NUCLEOTIDE SEQUENCE [LARGE SCALE GENOMIC DNA]</scope>
    <source>
        <strain evidence="8 9">DSM 12251</strain>
    </source>
</reference>
<dbReference type="GO" id="GO:0005829">
    <property type="term" value="C:cytosol"/>
    <property type="evidence" value="ECO:0007669"/>
    <property type="project" value="TreeGrafter"/>
</dbReference>
<dbReference type="NCBIfam" id="TIGR00097">
    <property type="entry name" value="HMP-P_kinase"/>
    <property type="match status" value="1"/>
</dbReference>